<dbReference type="EMBL" id="GL629782">
    <property type="protein sequence ID" value="EFX02114.1"/>
    <property type="molecule type" value="Genomic_DNA"/>
</dbReference>
<dbReference type="GO" id="GO:0032259">
    <property type="term" value="P:methylation"/>
    <property type="evidence" value="ECO:0007669"/>
    <property type="project" value="UniProtKB-KW"/>
</dbReference>
<dbReference type="Proteomes" id="UP000007796">
    <property type="component" value="Unassembled WGS sequence"/>
</dbReference>
<keyword evidence="2" id="KW-0489">Methyltransferase</keyword>
<dbReference type="STRING" id="655863.F0XJK7"/>
<keyword evidence="2" id="KW-0808">Transferase</keyword>
<dbReference type="AlphaFoldDB" id="F0XJK7"/>
<dbReference type="CDD" id="cd02440">
    <property type="entry name" value="AdoMet_MTases"/>
    <property type="match status" value="1"/>
</dbReference>
<evidence type="ECO:0000313" key="2">
    <source>
        <dbReference type="EMBL" id="EFX02114.1"/>
    </source>
</evidence>
<reference evidence="2 3" key="1">
    <citation type="journal article" date="2011" name="Proc. Natl. Acad. Sci. U.S.A.">
        <title>Genome and transcriptome analyses of the mountain pine beetle-fungal symbiont Grosmannia clavigera, a lodgepole pine pathogen.</title>
        <authorList>
            <person name="DiGuistini S."/>
            <person name="Wang Y."/>
            <person name="Liao N.Y."/>
            <person name="Taylor G."/>
            <person name="Tanguay P."/>
            <person name="Feau N."/>
            <person name="Henrissat B."/>
            <person name="Chan S.K."/>
            <person name="Hesse-Orce U."/>
            <person name="Alamouti S.M."/>
            <person name="Tsui C.K.M."/>
            <person name="Docking R.T."/>
            <person name="Levasseur A."/>
            <person name="Haridas S."/>
            <person name="Robertson G."/>
            <person name="Birol I."/>
            <person name="Holt R.A."/>
            <person name="Marra M.A."/>
            <person name="Hamelin R.C."/>
            <person name="Hirst M."/>
            <person name="Jones S.J.M."/>
            <person name="Bohlmann J."/>
            <person name="Breuil C."/>
        </authorList>
    </citation>
    <scope>NUCLEOTIDE SEQUENCE [LARGE SCALE GENOMIC DNA]</scope>
    <source>
        <strain evidence="3">kw1407 / UAMH 11150</strain>
    </source>
</reference>
<sequence length="229" mass="25656">MAEDITMIPESSIGMGPNDDRQNTSLDIGHHALTMLMDDKLYLAPLPEHIDKAIDIGTGTGIWAIQIDDFSKPWTFDENSVDYVHVRWLSGCVQDWTKLFKEAFRVLKPGGYIESCDFDSNVSSDDGSVNEKMALSQWGHIYTEGTKKLGFPMSFHPVGEGRQHNGLRDAGFVDITEKSYKVSRRPCYIIILLLANGFSFHFPNGRKTSGYIKLEHTLMPPSPTILKAS</sequence>
<keyword evidence="3" id="KW-1185">Reference proteome</keyword>
<dbReference type="SUPFAM" id="SSF53335">
    <property type="entry name" value="S-adenosyl-L-methionine-dependent methyltransferases"/>
    <property type="match status" value="1"/>
</dbReference>
<dbReference type="GeneID" id="25975122"/>
<organism evidence="3">
    <name type="scientific">Grosmannia clavigera (strain kw1407 / UAMH 11150)</name>
    <name type="common">Blue stain fungus</name>
    <name type="synonym">Graphiocladiella clavigera</name>
    <dbReference type="NCBI Taxonomy" id="655863"/>
    <lineage>
        <taxon>Eukaryota</taxon>
        <taxon>Fungi</taxon>
        <taxon>Dikarya</taxon>
        <taxon>Ascomycota</taxon>
        <taxon>Pezizomycotina</taxon>
        <taxon>Sordariomycetes</taxon>
        <taxon>Sordariomycetidae</taxon>
        <taxon>Ophiostomatales</taxon>
        <taxon>Ophiostomataceae</taxon>
        <taxon>Leptographium</taxon>
    </lineage>
</organism>
<gene>
    <name evidence="2" type="ORF">CMQ_2163</name>
</gene>
<dbReference type="OrthoDB" id="2013972at2759"/>
<name>F0XJK7_GROCL</name>
<dbReference type="HOGENOM" id="CLU_1209946_0_0_1"/>
<dbReference type="Gene3D" id="3.40.50.150">
    <property type="entry name" value="Vaccinia Virus protein VP39"/>
    <property type="match status" value="1"/>
</dbReference>
<evidence type="ECO:0000256" key="1">
    <source>
        <dbReference type="ARBA" id="ARBA00038158"/>
    </source>
</evidence>
<protein>
    <submittedName>
        <fullName evidence="2">Methyltransferase type 11</fullName>
    </submittedName>
</protein>
<proteinExistence type="inferred from homology"/>
<dbReference type="GO" id="GO:0008168">
    <property type="term" value="F:methyltransferase activity"/>
    <property type="evidence" value="ECO:0007669"/>
    <property type="project" value="UniProtKB-KW"/>
</dbReference>
<dbReference type="RefSeq" id="XP_014171596.1">
    <property type="nucleotide sequence ID" value="XM_014316121.1"/>
</dbReference>
<dbReference type="InterPro" id="IPR029063">
    <property type="entry name" value="SAM-dependent_MTases_sf"/>
</dbReference>
<dbReference type="Pfam" id="PF13489">
    <property type="entry name" value="Methyltransf_23"/>
    <property type="match status" value="1"/>
</dbReference>
<comment type="similarity">
    <text evidence="1">Belongs to the methyltransferase superfamily. LaeA methyltransferase family.</text>
</comment>
<accession>F0XJK7</accession>
<dbReference type="PANTHER" id="PTHR43591">
    <property type="entry name" value="METHYLTRANSFERASE"/>
    <property type="match status" value="1"/>
</dbReference>
<dbReference type="eggNOG" id="ENOG502QSKG">
    <property type="taxonomic scope" value="Eukaryota"/>
</dbReference>
<evidence type="ECO:0000313" key="3">
    <source>
        <dbReference type="Proteomes" id="UP000007796"/>
    </source>
</evidence>
<dbReference type="InParanoid" id="F0XJK7"/>
<dbReference type="PANTHER" id="PTHR43591:SF10">
    <property type="entry name" value="ABC TRANSMEMBRANE TYPE-1 DOMAIN-CONTAINING PROTEIN-RELATED"/>
    <property type="match status" value="1"/>
</dbReference>